<dbReference type="GO" id="GO:0005886">
    <property type="term" value="C:plasma membrane"/>
    <property type="evidence" value="ECO:0007669"/>
    <property type="project" value="UniProtKB-SubCell"/>
</dbReference>
<evidence type="ECO:0000256" key="8">
    <source>
        <dbReference type="SAM" id="Phobius"/>
    </source>
</evidence>
<proteinExistence type="predicted"/>
<sequence length="795" mass="89371">MVDTDRFQFPPIDDDAPQTPQSNSAGTVDMVNSQTADNAKSDSVNMSADTSVETSTNTSDNTSTTASSNQAAHKIAEEKHSGHRMQNNHGAHQGKKKYFHIATPEWWTKFKESKFYSIWEKRIKFSYGAYAVVFFLVLSQMDALQQWGTALDQSYDPHSDLSLWQQIFESTYTYLSSVAGWLNGFALALIYLVLLFIINRFWIATGVFVTLMTVFGIANKIKISLRNEPIIPSDFMFLSGGQGESITSFISGDLEALVHAAVAYVIWFFIICIALQFIDKRRAFIYCSWRHPLRNVKNIVGTASRILAAILSVVFLLNYSFGVANTESGTYEFLTENFGYAPKPWNTYEDAQANGTITTFLSLTKIRAMEKPNQYNKQAMQAIAKKYQQQADQINAERSTKLTDNTVIAVLSESFSDPTRVPGISFSEDPIPFIRDLKNNTTSGLMLSSGYGGGTANLEFQELSGLSMALFDPSLLSPYQQLIPKLPGLYTFNQAWNQACGSKDCSVAFHPYQKNFYLRDSNYKKFGFSKFETLDTDPAVTHQDKLEKSIYVSDAAAYANVLDEVRSNDRNQFVQLITMQNHTPYTTQYDPGTNQFVGANTSPDLDEHERKAISAYAKGLNYTDQETQQFLSQLDAVDKPITVIFYGDHLPGLYSTAHKDPNNELALHETDYFIWSNAKSRELNPHLNDQMNQYSASNYFLAQSATHLNAKVSPYLALLTQTHEAIPAMARITPTNGTWAPGDTVTVVDHEGKLIPENQLNDHAKELLHDYMLIQYDMTVGDHYLDDMKFTAMPQ</sequence>
<feature type="compositionally biased region" description="Polar residues" evidence="7">
    <location>
        <begin position="18"/>
        <end position="49"/>
    </location>
</feature>
<comment type="subcellular location">
    <subcellularLocation>
        <location evidence="1">Cell membrane</location>
        <topology evidence="1">Multi-pass membrane protein</topology>
    </subcellularLocation>
</comment>
<dbReference type="PANTHER" id="PTHR47371">
    <property type="entry name" value="LIPOTEICHOIC ACID SYNTHASE"/>
    <property type="match status" value="1"/>
</dbReference>
<dbReference type="SUPFAM" id="SSF53649">
    <property type="entry name" value="Alkaline phosphatase-like"/>
    <property type="match status" value="1"/>
</dbReference>
<dbReference type="Gene3D" id="3.40.720.10">
    <property type="entry name" value="Alkaline Phosphatase, subunit A"/>
    <property type="match status" value="1"/>
</dbReference>
<feature type="compositionally biased region" description="Low complexity" evidence="7">
    <location>
        <begin position="50"/>
        <end position="69"/>
    </location>
</feature>
<evidence type="ECO:0000256" key="7">
    <source>
        <dbReference type="SAM" id="MobiDB-lite"/>
    </source>
</evidence>
<keyword evidence="3" id="KW-1003">Cell membrane</keyword>
<evidence type="ECO:0000313" key="11">
    <source>
        <dbReference type="Proteomes" id="UP000287609"/>
    </source>
</evidence>
<feature type="transmembrane region" description="Helical" evidence="8">
    <location>
        <begin position="256"/>
        <end position="278"/>
    </location>
</feature>
<keyword evidence="5 8" id="KW-1133">Transmembrane helix</keyword>
<dbReference type="InterPro" id="IPR050448">
    <property type="entry name" value="OpgB/LTA_synthase_biosynth"/>
</dbReference>
<dbReference type="PANTHER" id="PTHR47371:SF3">
    <property type="entry name" value="PHOSPHOGLYCEROL TRANSFERASE I"/>
    <property type="match status" value="1"/>
</dbReference>
<protein>
    <submittedName>
        <fullName evidence="10">Phosphoglycerol transferase</fullName>
    </submittedName>
</protein>
<dbReference type="InterPro" id="IPR000917">
    <property type="entry name" value="Sulfatase_N"/>
</dbReference>
<name>A0A430FKH6_9BIFI</name>
<gene>
    <name evidence="10" type="ORF">D2E26_1379</name>
</gene>
<dbReference type="InterPro" id="IPR017850">
    <property type="entry name" value="Alkaline_phosphatase_core_sf"/>
</dbReference>
<reference evidence="10 11" key="1">
    <citation type="submission" date="2018-09" db="EMBL/GenBank/DDBJ databases">
        <title>Characterization of the phylogenetic diversity of five novel species belonging to the genus Bifidobacterium.</title>
        <authorList>
            <person name="Lugli G.A."/>
            <person name="Duranti S."/>
            <person name="Milani C."/>
        </authorList>
    </citation>
    <scope>NUCLEOTIDE SEQUENCE [LARGE SCALE GENOMIC DNA]</scope>
    <source>
        <strain evidence="10 11">2036B</strain>
    </source>
</reference>
<dbReference type="GO" id="GO:0016740">
    <property type="term" value="F:transferase activity"/>
    <property type="evidence" value="ECO:0007669"/>
    <property type="project" value="UniProtKB-KW"/>
</dbReference>
<feature type="transmembrane region" description="Helical" evidence="8">
    <location>
        <begin position="172"/>
        <end position="194"/>
    </location>
</feature>
<feature type="domain" description="Sulfatase N-terminal" evidence="9">
    <location>
        <begin position="406"/>
        <end position="707"/>
    </location>
</feature>
<evidence type="ECO:0000256" key="6">
    <source>
        <dbReference type="ARBA" id="ARBA00023136"/>
    </source>
</evidence>
<dbReference type="EMBL" id="QXGM01000004">
    <property type="protein sequence ID" value="RSX53337.1"/>
    <property type="molecule type" value="Genomic_DNA"/>
</dbReference>
<evidence type="ECO:0000256" key="2">
    <source>
        <dbReference type="ARBA" id="ARBA00004936"/>
    </source>
</evidence>
<feature type="transmembrane region" description="Helical" evidence="8">
    <location>
        <begin position="201"/>
        <end position="218"/>
    </location>
</feature>
<evidence type="ECO:0000256" key="1">
    <source>
        <dbReference type="ARBA" id="ARBA00004651"/>
    </source>
</evidence>
<comment type="caution">
    <text evidence="10">The sequence shown here is derived from an EMBL/GenBank/DDBJ whole genome shotgun (WGS) entry which is preliminary data.</text>
</comment>
<dbReference type="AlphaFoldDB" id="A0A430FKH6"/>
<dbReference type="Proteomes" id="UP000287609">
    <property type="component" value="Unassembled WGS sequence"/>
</dbReference>
<feature type="transmembrane region" description="Helical" evidence="8">
    <location>
        <begin position="299"/>
        <end position="321"/>
    </location>
</feature>
<evidence type="ECO:0000256" key="4">
    <source>
        <dbReference type="ARBA" id="ARBA00022692"/>
    </source>
</evidence>
<keyword evidence="11" id="KW-1185">Reference proteome</keyword>
<dbReference type="CDD" id="cd16015">
    <property type="entry name" value="LTA_synthase"/>
    <property type="match status" value="1"/>
</dbReference>
<evidence type="ECO:0000256" key="3">
    <source>
        <dbReference type="ARBA" id="ARBA00022475"/>
    </source>
</evidence>
<keyword evidence="10" id="KW-0808">Transferase</keyword>
<feature type="transmembrane region" description="Helical" evidence="8">
    <location>
        <begin position="123"/>
        <end position="141"/>
    </location>
</feature>
<keyword evidence="6 8" id="KW-0472">Membrane</keyword>
<evidence type="ECO:0000256" key="5">
    <source>
        <dbReference type="ARBA" id="ARBA00022989"/>
    </source>
</evidence>
<organism evidence="10 11">
    <name type="scientific">Bifidobacterium dolichotidis</name>
    <dbReference type="NCBI Taxonomy" id="2306976"/>
    <lineage>
        <taxon>Bacteria</taxon>
        <taxon>Bacillati</taxon>
        <taxon>Actinomycetota</taxon>
        <taxon>Actinomycetes</taxon>
        <taxon>Bifidobacteriales</taxon>
        <taxon>Bifidobacteriaceae</taxon>
        <taxon>Bifidobacterium</taxon>
    </lineage>
</organism>
<comment type="pathway">
    <text evidence="2">Cell wall biogenesis; lipoteichoic acid biosynthesis.</text>
</comment>
<feature type="region of interest" description="Disordered" evidence="7">
    <location>
        <begin position="1"/>
        <end position="73"/>
    </location>
</feature>
<evidence type="ECO:0000313" key="10">
    <source>
        <dbReference type="EMBL" id="RSX53337.1"/>
    </source>
</evidence>
<dbReference type="Pfam" id="PF00884">
    <property type="entry name" value="Sulfatase"/>
    <property type="match status" value="1"/>
</dbReference>
<keyword evidence="4 8" id="KW-0812">Transmembrane</keyword>
<evidence type="ECO:0000259" key="9">
    <source>
        <dbReference type="Pfam" id="PF00884"/>
    </source>
</evidence>
<accession>A0A430FKH6</accession>